<evidence type="ECO:0000256" key="15">
    <source>
        <dbReference type="ARBA" id="ARBA00023170"/>
    </source>
</evidence>
<dbReference type="EC" id="2.7.13.3" evidence="2"/>
<dbReference type="NCBIfam" id="TIGR00229">
    <property type="entry name" value="sensory_box"/>
    <property type="match status" value="1"/>
</dbReference>
<keyword evidence="13" id="KW-0157">Chromophore</keyword>
<dbReference type="Gene3D" id="3.30.565.10">
    <property type="entry name" value="Histidine kinase-like ATPase, C-terminal domain"/>
    <property type="match status" value="1"/>
</dbReference>
<dbReference type="FunFam" id="3.30.450.20:FF:000099">
    <property type="entry name" value="Sensory box sensor histidine kinase"/>
    <property type="match status" value="1"/>
</dbReference>
<feature type="region of interest" description="Disordered" evidence="16">
    <location>
        <begin position="1"/>
        <end position="20"/>
    </location>
</feature>
<keyword evidence="20" id="KW-1185">Reference proteome</keyword>
<keyword evidence="7" id="KW-0288">FMN</keyword>
<dbReference type="InterPro" id="IPR029016">
    <property type="entry name" value="GAF-like_dom_sf"/>
</dbReference>
<dbReference type="InterPro" id="IPR036890">
    <property type="entry name" value="HATPase_C_sf"/>
</dbReference>
<keyword evidence="9" id="KW-0677">Repeat</keyword>
<dbReference type="InterPro" id="IPR001610">
    <property type="entry name" value="PAC"/>
</dbReference>
<evidence type="ECO:0000256" key="1">
    <source>
        <dbReference type="ARBA" id="ARBA00000085"/>
    </source>
</evidence>
<dbReference type="Proteomes" id="UP000199214">
    <property type="component" value="Unassembled WGS sequence"/>
</dbReference>
<dbReference type="GO" id="GO:0004673">
    <property type="term" value="F:protein histidine kinase activity"/>
    <property type="evidence" value="ECO:0007669"/>
    <property type="project" value="UniProtKB-EC"/>
</dbReference>
<dbReference type="Pfam" id="PF08447">
    <property type="entry name" value="PAS_3"/>
    <property type="match status" value="1"/>
</dbReference>
<dbReference type="EMBL" id="FNZZ01000004">
    <property type="protein sequence ID" value="SEL67792.1"/>
    <property type="molecule type" value="Genomic_DNA"/>
</dbReference>
<evidence type="ECO:0000256" key="7">
    <source>
        <dbReference type="ARBA" id="ARBA00022643"/>
    </source>
</evidence>
<dbReference type="InterPro" id="IPR000700">
    <property type="entry name" value="PAS-assoc_C"/>
</dbReference>
<keyword evidence="15" id="KW-0675">Receptor</keyword>
<evidence type="ECO:0000256" key="16">
    <source>
        <dbReference type="SAM" id="MobiDB-lite"/>
    </source>
</evidence>
<evidence type="ECO:0000259" key="18">
    <source>
        <dbReference type="PROSITE" id="PS50113"/>
    </source>
</evidence>
<evidence type="ECO:0000256" key="12">
    <source>
        <dbReference type="ARBA" id="ARBA00022840"/>
    </source>
</evidence>
<dbReference type="STRING" id="1855283.SAMN05216382_2454"/>
<dbReference type="GO" id="GO:0005524">
    <property type="term" value="F:ATP binding"/>
    <property type="evidence" value="ECO:0007669"/>
    <property type="project" value="UniProtKB-KW"/>
</dbReference>
<keyword evidence="14" id="KW-0843">Virulence</keyword>
<evidence type="ECO:0000256" key="4">
    <source>
        <dbReference type="ARBA" id="ARBA00022553"/>
    </source>
</evidence>
<dbReference type="SUPFAM" id="SSF55874">
    <property type="entry name" value="ATPase domain of HSP90 chaperone/DNA topoisomerase II/histidine kinase"/>
    <property type="match status" value="1"/>
</dbReference>
<dbReference type="InterPro" id="IPR011102">
    <property type="entry name" value="Sig_transdc_His_kinase_HWE"/>
</dbReference>
<dbReference type="Pfam" id="PF07536">
    <property type="entry name" value="HWE_HK"/>
    <property type="match status" value="1"/>
</dbReference>
<comment type="catalytic activity">
    <reaction evidence="1">
        <text>ATP + protein L-histidine = ADP + protein N-phospho-L-histidine.</text>
        <dbReference type="EC" id="2.7.13.3"/>
    </reaction>
</comment>
<dbReference type="SUPFAM" id="SSF55785">
    <property type="entry name" value="PYP-like sensor domain (PAS domain)"/>
    <property type="match status" value="1"/>
</dbReference>
<evidence type="ECO:0000256" key="9">
    <source>
        <dbReference type="ARBA" id="ARBA00022737"/>
    </source>
</evidence>
<name>A0A1H7S5B5_9SPHN</name>
<keyword evidence="11" id="KW-0418">Kinase</keyword>
<keyword evidence="10" id="KW-0547">Nucleotide-binding</keyword>
<organism evidence="19 20">
    <name type="scientific">Sphingomonas palmae</name>
    <dbReference type="NCBI Taxonomy" id="1855283"/>
    <lineage>
        <taxon>Bacteria</taxon>
        <taxon>Pseudomonadati</taxon>
        <taxon>Pseudomonadota</taxon>
        <taxon>Alphaproteobacteria</taxon>
        <taxon>Sphingomonadales</taxon>
        <taxon>Sphingomonadaceae</taxon>
        <taxon>Sphingomonas</taxon>
    </lineage>
</organism>
<dbReference type="SMART" id="SM00086">
    <property type="entry name" value="PAC"/>
    <property type="match status" value="1"/>
</dbReference>
<dbReference type="PROSITE" id="PS50112">
    <property type="entry name" value="PAS"/>
    <property type="match status" value="1"/>
</dbReference>
<evidence type="ECO:0000313" key="20">
    <source>
        <dbReference type="Proteomes" id="UP000199214"/>
    </source>
</evidence>
<protein>
    <recommendedName>
        <fullName evidence="2">histidine kinase</fullName>
        <ecNumber evidence="2">2.7.13.3</ecNumber>
    </recommendedName>
</protein>
<dbReference type="SUPFAM" id="SSF55781">
    <property type="entry name" value="GAF domain-like"/>
    <property type="match status" value="1"/>
</dbReference>
<evidence type="ECO:0000256" key="11">
    <source>
        <dbReference type="ARBA" id="ARBA00022777"/>
    </source>
</evidence>
<feature type="domain" description="PAC" evidence="18">
    <location>
        <begin position="273"/>
        <end position="325"/>
    </location>
</feature>
<dbReference type="Gene3D" id="3.30.450.40">
    <property type="match status" value="1"/>
</dbReference>
<keyword evidence="12" id="KW-0067">ATP-binding</keyword>
<dbReference type="InterPro" id="IPR000014">
    <property type="entry name" value="PAS"/>
</dbReference>
<dbReference type="Pfam" id="PF01590">
    <property type="entry name" value="GAF"/>
    <property type="match status" value="1"/>
</dbReference>
<keyword evidence="8" id="KW-0808">Transferase</keyword>
<sequence length="527" mass="57656">MTDPIVSDGAGTPDAPGVPAAAGWHVDEARRAAALEAYELDLLRNSPALKQITDFAARLCEAPVALVSLVEETRQSFLSSTGTNMTGTPRDQSFCAHAMWGSDVMVVPDLTLDPRFVRNPLLIDPGARFYAGAPLVSDDGIPLGALCVLDMAPRPGGLTPLQHEGLVVLAANVLARLRDSREGAAWRAAENDARRAALDSETRFRTLADTMPQMVWSTLPDGYHDYYNARWYEFTGMPDGSTDGDEWNGMFHPDDQERAWAVWQHSLDTGEPYQIEYRLRHVGGDYRWVLGRALPIRDGAGRITRWFGTCTDIHEQKLALEQREIISQELSHRIKNIFSVISGLIQFAARSHPGFAPVATDLRQRITALGRAHDFVRPHSPQSRPHMAQDSLHGLLDQLFLPYQSADGARISVTGSDLVVDDRAATPLALLFHELATNATKYGALANGSGRVTLAVEVADDDVRMRWVETGGPTLDGASDHVGFGTQLIEMSAVRQLGGAIERNWRPEGLTVTINAPRASFSRSGPV</sequence>
<dbReference type="PANTHER" id="PTHR41523:SF8">
    <property type="entry name" value="ETHYLENE RESPONSE SENSOR PROTEIN"/>
    <property type="match status" value="1"/>
</dbReference>
<dbReference type="SMART" id="SM00065">
    <property type="entry name" value="GAF"/>
    <property type="match status" value="1"/>
</dbReference>
<proteinExistence type="predicted"/>
<evidence type="ECO:0000256" key="8">
    <source>
        <dbReference type="ARBA" id="ARBA00022679"/>
    </source>
</evidence>
<evidence type="ECO:0000256" key="6">
    <source>
        <dbReference type="ARBA" id="ARBA00022630"/>
    </source>
</evidence>
<keyword evidence="5" id="KW-0716">Sensory transduction</keyword>
<dbReference type="SMART" id="SM00911">
    <property type="entry name" value="HWE_HK"/>
    <property type="match status" value="1"/>
</dbReference>
<evidence type="ECO:0000256" key="2">
    <source>
        <dbReference type="ARBA" id="ARBA00012438"/>
    </source>
</evidence>
<dbReference type="PANTHER" id="PTHR41523">
    <property type="entry name" value="TWO-COMPONENT SYSTEM SENSOR PROTEIN"/>
    <property type="match status" value="1"/>
</dbReference>
<dbReference type="Gene3D" id="3.30.450.20">
    <property type="entry name" value="PAS domain"/>
    <property type="match status" value="1"/>
</dbReference>
<feature type="domain" description="PAS" evidence="17">
    <location>
        <begin position="200"/>
        <end position="270"/>
    </location>
</feature>
<evidence type="ECO:0000259" key="17">
    <source>
        <dbReference type="PROSITE" id="PS50112"/>
    </source>
</evidence>
<evidence type="ECO:0000256" key="5">
    <source>
        <dbReference type="ARBA" id="ARBA00022606"/>
    </source>
</evidence>
<dbReference type="InterPro" id="IPR035965">
    <property type="entry name" value="PAS-like_dom_sf"/>
</dbReference>
<dbReference type="PROSITE" id="PS50113">
    <property type="entry name" value="PAC"/>
    <property type="match status" value="1"/>
</dbReference>
<evidence type="ECO:0000256" key="3">
    <source>
        <dbReference type="ARBA" id="ARBA00022543"/>
    </source>
</evidence>
<dbReference type="InterPro" id="IPR013655">
    <property type="entry name" value="PAS_fold_3"/>
</dbReference>
<accession>A0A1H7S5B5</accession>
<evidence type="ECO:0000313" key="19">
    <source>
        <dbReference type="EMBL" id="SEL67792.1"/>
    </source>
</evidence>
<gene>
    <name evidence="19" type="ORF">SAMN05216382_2454</name>
</gene>
<dbReference type="AlphaFoldDB" id="A0A1H7S5B5"/>
<keyword evidence="4" id="KW-0597">Phosphoprotein</keyword>
<dbReference type="InterPro" id="IPR003018">
    <property type="entry name" value="GAF"/>
</dbReference>
<evidence type="ECO:0000256" key="13">
    <source>
        <dbReference type="ARBA" id="ARBA00022991"/>
    </source>
</evidence>
<dbReference type="CDD" id="cd00130">
    <property type="entry name" value="PAS"/>
    <property type="match status" value="1"/>
</dbReference>
<reference evidence="20" key="1">
    <citation type="submission" date="2016-10" db="EMBL/GenBank/DDBJ databases">
        <authorList>
            <person name="Varghese N."/>
            <person name="Submissions S."/>
        </authorList>
    </citation>
    <scope>NUCLEOTIDE SEQUENCE [LARGE SCALE GENOMIC DNA]</scope>
    <source>
        <strain evidence="20">JS21-1</strain>
    </source>
</reference>
<keyword evidence="3" id="KW-0600">Photoreceptor protein</keyword>
<evidence type="ECO:0000256" key="14">
    <source>
        <dbReference type="ARBA" id="ARBA00023026"/>
    </source>
</evidence>
<dbReference type="GO" id="GO:0009881">
    <property type="term" value="F:photoreceptor activity"/>
    <property type="evidence" value="ECO:0007669"/>
    <property type="project" value="UniProtKB-KW"/>
</dbReference>
<keyword evidence="6" id="KW-0285">Flavoprotein</keyword>
<evidence type="ECO:0000256" key="10">
    <source>
        <dbReference type="ARBA" id="ARBA00022741"/>
    </source>
</evidence>